<dbReference type="EMBL" id="SWBO01000006">
    <property type="protein sequence ID" value="TKB99602.1"/>
    <property type="molecule type" value="Genomic_DNA"/>
</dbReference>
<evidence type="ECO:0000259" key="2">
    <source>
        <dbReference type="Pfam" id="PF10988"/>
    </source>
</evidence>
<protein>
    <submittedName>
        <fullName evidence="3">DUF2807 domain-containing protein</fullName>
    </submittedName>
</protein>
<keyword evidence="1" id="KW-0732">Signal</keyword>
<dbReference type="PANTHER" id="PTHR39200:SF1">
    <property type="entry name" value="AUTO-TRANSPORTER ADHESIN HEAD GIN DOMAIN-CONTAINING PROTEIN-RELATED"/>
    <property type="match status" value="1"/>
</dbReference>
<feature type="signal peptide" evidence="1">
    <location>
        <begin position="1"/>
        <end position="24"/>
    </location>
</feature>
<keyword evidence="4" id="KW-1185">Reference proteome</keyword>
<reference evidence="3 4" key="1">
    <citation type="submission" date="2019-04" db="EMBL/GenBank/DDBJ databases">
        <title>Pedobacter sp. AR-2-6 sp. nov., isolated from Arctic soil.</title>
        <authorList>
            <person name="Dahal R.H."/>
            <person name="Kim D.-U."/>
        </authorList>
    </citation>
    <scope>NUCLEOTIDE SEQUENCE [LARGE SCALE GENOMIC DNA]</scope>
    <source>
        <strain evidence="3 4">AR-2-6</strain>
    </source>
</reference>
<gene>
    <name evidence="3" type="ORF">FA045_11865</name>
</gene>
<accession>A0A4U1C1Q6</accession>
<dbReference type="Gene3D" id="2.160.20.120">
    <property type="match status" value="1"/>
</dbReference>
<evidence type="ECO:0000256" key="1">
    <source>
        <dbReference type="SAM" id="SignalP"/>
    </source>
</evidence>
<feature type="domain" description="Putative auto-transporter adhesin head GIN" evidence="2">
    <location>
        <begin position="44"/>
        <end position="230"/>
    </location>
</feature>
<dbReference type="Proteomes" id="UP000310477">
    <property type="component" value="Unassembled WGS sequence"/>
</dbReference>
<proteinExistence type="predicted"/>
<evidence type="ECO:0000313" key="4">
    <source>
        <dbReference type="Proteomes" id="UP000310477"/>
    </source>
</evidence>
<comment type="caution">
    <text evidence="3">The sequence shown here is derived from an EMBL/GenBank/DDBJ whole genome shotgun (WGS) entry which is preliminary data.</text>
</comment>
<dbReference type="Pfam" id="PF10988">
    <property type="entry name" value="DUF2807"/>
    <property type="match status" value="1"/>
</dbReference>
<dbReference type="AlphaFoldDB" id="A0A4U1C1Q6"/>
<dbReference type="InterPro" id="IPR021255">
    <property type="entry name" value="DUF2807"/>
</dbReference>
<feature type="chain" id="PRO_5020467656" evidence="1">
    <location>
        <begin position="25"/>
        <end position="245"/>
    </location>
</feature>
<sequence length="245" mass="25609">MKKSFLSFSLIFALAITSFQPVFAADPINIGLSKFKKEDRDVKNFNGVASGGPIDVIITLGNTEGLRFEGDAEAISTLITEVVSNKLVIRPKNSWTSWAKKYENKKITAYVSAKTLKSLTMSGNGSMLVKGKIQENSLAATLSGSGSITASVDVNSFVGTISGSGKLNFSGAADEASVTISGSGSLTKKDFSVDTMVAVVSGSGSIYVTAENQINAVISGSGTINYSGNPEVEQRVVGSGKVRKI</sequence>
<dbReference type="RefSeq" id="WP_136877295.1">
    <property type="nucleotide sequence ID" value="NZ_SWBO01000006.1"/>
</dbReference>
<name>A0A4U1C1Q6_9SPHI</name>
<evidence type="ECO:0000313" key="3">
    <source>
        <dbReference type="EMBL" id="TKB99602.1"/>
    </source>
</evidence>
<dbReference type="PANTHER" id="PTHR39200">
    <property type="entry name" value="HYPOTHETICAL EXPORTED PROTEIN"/>
    <property type="match status" value="1"/>
</dbReference>
<organism evidence="3 4">
    <name type="scientific">Pedobacter cryotolerans</name>
    <dbReference type="NCBI Taxonomy" id="2571270"/>
    <lineage>
        <taxon>Bacteria</taxon>
        <taxon>Pseudomonadati</taxon>
        <taxon>Bacteroidota</taxon>
        <taxon>Sphingobacteriia</taxon>
        <taxon>Sphingobacteriales</taxon>
        <taxon>Sphingobacteriaceae</taxon>
        <taxon>Pedobacter</taxon>
    </lineage>
</organism>
<dbReference type="OrthoDB" id="794214at2"/>